<protein>
    <recommendedName>
        <fullName evidence="14">sn-1-specific diacylglycerol lipase</fullName>
        <ecNumber evidence="14">3.1.1.116</ecNumber>
    </recommendedName>
</protein>
<evidence type="ECO:0000256" key="5">
    <source>
        <dbReference type="ARBA" id="ARBA00022692"/>
    </source>
</evidence>
<dbReference type="PANTHER" id="PTHR45792:SF8">
    <property type="entry name" value="DIACYLGLYCEROL LIPASE-ALPHA"/>
    <property type="match status" value="1"/>
</dbReference>
<dbReference type="GO" id="GO:0016042">
    <property type="term" value="P:lipid catabolic process"/>
    <property type="evidence" value="ECO:0007669"/>
    <property type="project" value="UniProtKB-KW"/>
</dbReference>
<dbReference type="EMBL" id="LJSK01000157">
    <property type="protein sequence ID" value="KPI85940.1"/>
    <property type="molecule type" value="Genomic_DNA"/>
</dbReference>
<comment type="catalytic activity">
    <reaction evidence="13">
        <text>a 1,2-diacyl-sn-glycerol + H2O = a 2-acylglycerol + a fatty acid + H(+)</text>
        <dbReference type="Rhea" id="RHEA:33275"/>
        <dbReference type="ChEBI" id="CHEBI:15377"/>
        <dbReference type="ChEBI" id="CHEBI:15378"/>
        <dbReference type="ChEBI" id="CHEBI:17389"/>
        <dbReference type="ChEBI" id="CHEBI:17815"/>
        <dbReference type="ChEBI" id="CHEBI:28868"/>
        <dbReference type="EC" id="3.1.1.116"/>
    </reaction>
    <physiologicalReaction direction="left-to-right" evidence="13">
        <dbReference type="Rhea" id="RHEA:33276"/>
    </physiologicalReaction>
</comment>
<comment type="subcellular location">
    <subcellularLocation>
        <location evidence="2">Cell membrane</location>
        <topology evidence="2">Multi-pass membrane protein</topology>
    </subcellularLocation>
</comment>
<dbReference type="EC" id="3.1.1.116" evidence="14"/>
<dbReference type="Proteomes" id="UP000038009">
    <property type="component" value="Unassembled WGS sequence"/>
</dbReference>
<dbReference type="GO" id="GO:0008901">
    <property type="term" value="F:ferredoxin hydrogenase activity"/>
    <property type="evidence" value="ECO:0007669"/>
    <property type="project" value="InterPro"/>
</dbReference>
<evidence type="ECO:0000256" key="13">
    <source>
        <dbReference type="ARBA" id="ARBA00024531"/>
    </source>
</evidence>
<feature type="transmembrane region" description="Helical" evidence="16">
    <location>
        <begin position="61"/>
        <end position="84"/>
    </location>
</feature>
<evidence type="ECO:0000313" key="18">
    <source>
        <dbReference type="EMBL" id="KPI85940.1"/>
    </source>
</evidence>
<evidence type="ECO:0000256" key="14">
    <source>
        <dbReference type="ARBA" id="ARBA00026104"/>
    </source>
</evidence>
<dbReference type="SUPFAM" id="SSF53474">
    <property type="entry name" value="alpha/beta-Hydrolases"/>
    <property type="match status" value="1"/>
</dbReference>
<feature type="domain" description="Fungal lipase-type" evidence="17">
    <location>
        <begin position="371"/>
        <end position="513"/>
    </location>
</feature>
<dbReference type="AlphaFoldDB" id="A0A0N1IJR2"/>
<dbReference type="OMA" id="KVWECRL"/>
<accession>A0A0N1IJR2</accession>
<evidence type="ECO:0000256" key="3">
    <source>
        <dbReference type="ARBA" id="ARBA00022475"/>
    </source>
</evidence>
<evidence type="ECO:0000256" key="2">
    <source>
        <dbReference type="ARBA" id="ARBA00004651"/>
    </source>
</evidence>
<feature type="transmembrane region" description="Helical" evidence="16">
    <location>
        <begin position="139"/>
        <end position="162"/>
    </location>
</feature>
<feature type="transmembrane region" description="Helical" evidence="16">
    <location>
        <begin position="96"/>
        <end position="119"/>
    </location>
</feature>
<keyword evidence="5 16" id="KW-0812">Transmembrane</keyword>
<keyword evidence="9" id="KW-0442">Lipid degradation</keyword>
<keyword evidence="11" id="KW-0443">Lipid metabolism</keyword>
<gene>
    <name evidence="18" type="ORF">ABL78_4983</name>
</gene>
<comment type="caution">
    <text evidence="18">The sequence shown here is derived from an EMBL/GenBank/DDBJ whole genome shotgun (WGS) entry which is preliminary data.</text>
</comment>
<keyword evidence="6" id="KW-0479">Metal-binding</keyword>
<keyword evidence="4" id="KW-0597">Phosphoprotein</keyword>
<keyword evidence="19" id="KW-1185">Reference proteome</keyword>
<dbReference type="GO" id="GO:0016151">
    <property type="term" value="F:nickel cation binding"/>
    <property type="evidence" value="ECO:0007669"/>
    <property type="project" value="InterPro"/>
</dbReference>
<keyword evidence="3" id="KW-1003">Cell membrane</keyword>
<dbReference type="VEuPathDB" id="TriTrypDB:Lsey_0157_0020"/>
<evidence type="ECO:0000256" key="7">
    <source>
        <dbReference type="ARBA" id="ARBA00022801"/>
    </source>
</evidence>
<evidence type="ECO:0000259" key="17">
    <source>
        <dbReference type="Pfam" id="PF01764"/>
    </source>
</evidence>
<evidence type="ECO:0000256" key="10">
    <source>
        <dbReference type="ARBA" id="ARBA00022989"/>
    </source>
</evidence>
<dbReference type="GO" id="GO:0005886">
    <property type="term" value="C:plasma membrane"/>
    <property type="evidence" value="ECO:0007669"/>
    <property type="project" value="UniProtKB-SubCell"/>
</dbReference>
<evidence type="ECO:0000256" key="15">
    <source>
        <dbReference type="SAM" id="MobiDB-lite"/>
    </source>
</evidence>
<evidence type="ECO:0000256" key="12">
    <source>
        <dbReference type="ARBA" id="ARBA00023136"/>
    </source>
</evidence>
<dbReference type="InterPro" id="IPR052214">
    <property type="entry name" value="DAG_Lipase-Related"/>
</dbReference>
<dbReference type="InterPro" id="IPR002921">
    <property type="entry name" value="Fungal_lipase-type"/>
</dbReference>
<dbReference type="InterPro" id="IPR018194">
    <property type="entry name" value="Ni-dep_hyd_lsu_Ni_BS"/>
</dbReference>
<evidence type="ECO:0000256" key="11">
    <source>
        <dbReference type="ARBA" id="ARBA00023098"/>
    </source>
</evidence>
<dbReference type="GO" id="GO:0016298">
    <property type="term" value="F:lipase activity"/>
    <property type="evidence" value="ECO:0007669"/>
    <property type="project" value="TreeGrafter"/>
</dbReference>
<dbReference type="CDD" id="cd00519">
    <property type="entry name" value="Lipase_3"/>
    <property type="match status" value="1"/>
</dbReference>
<proteinExistence type="predicted"/>
<evidence type="ECO:0000256" key="1">
    <source>
        <dbReference type="ARBA" id="ARBA00001913"/>
    </source>
</evidence>
<keyword evidence="8" id="KW-0106">Calcium</keyword>
<dbReference type="PROSITE" id="PS00508">
    <property type="entry name" value="NI_HGENASE_L_2"/>
    <property type="match status" value="1"/>
</dbReference>
<dbReference type="Pfam" id="PF01764">
    <property type="entry name" value="Lipase_3"/>
    <property type="match status" value="1"/>
</dbReference>
<comment type="cofactor">
    <cofactor evidence="1">
        <name>Ca(2+)</name>
        <dbReference type="ChEBI" id="CHEBI:29108"/>
    </cofactor>
</comment>
<dbReference type="InterPro" id="IPR029058">
    <property type="entry name" value="AB_hydrolase_fold"/>
</dbReference>
<keyword evidence="12 16" id="KW-0472">Membrane</keyword>
<dbReference type="OrthoDB" id="438440at2759"/>
<dbReference type="PANTHER" id="PTHR45792">
    <property type="entry name" value="DIACYLGLYCEROL LIPASE HOMOLOG-RELATED"/>
    <property type="match status" value="1"/>
</dbReference>
<evidence type="ECO:0000256" key="16">
    <source>
        <dbReference type="SAM" id="Phobius"/>
    </source>
</evidence>
<organism evidence="18 19">
    <name type="scientific">Leptomonas seymouri</name>
    <dbReference type="NCBI Taxonomy" id="5684"/>
    <lineage>
        <taxon>Eukaryota</taxon>
        <taxon>Discoba</taxon>
        <taxon>Euglenozoa</taxon>
        <taxon>Kinetoplastea</taxon>
        <taxon>Metakinetoplastina</taxon>
        <taxon>Trypanosomatida</taxon>
        <taxon>Trypanosomatidae</taxon>
        <taxon>Leishmaniinae</taxon>
        <taxon>Leptomonas</taxon>
    </lineage>
</organism>
<dbReference type="Gene3D" id="3.40.50.1820">
    <property type="entry name" value="alpha/beta hydrolase"/>
    <property type="match status" value="1"/>
</dbReference>
<name>A0A0N1IJR2_LEPSE</name>
<sequence length="707" mass="79400">MPSMRWFNRQWRVGSDDFAFSSILYAAMLLSSGVMLASRVSTSSDNYLNGCDGASVAWGRSMIGLLCLSFISAVSFLCTSVFSFRGGVFELSKRAVVPVLLYVDVLCVCCLCVLALLSAKYAIYDGEAHLCRRASTRHLFRVSIVMDFTVFAAFVFSMMLVYDPSGAHVLRNSSDYAHVWWKRFRLCCCLCGKRRQAEDAYADLAQVLAAAFRAYDIVPSDIAAGMLLIHGYQEHSRRLLASRVRYGPNPDGLIERISTQARLAVRLTPHQVHLVHELQYYSRFYMAAYGWMLFTFQHCFTGLPRLCCFDPCMSCRSHPGRHVNQCCYCDVTALLRETMVLEEDVLYTNWNNKVCQPVHYVAFDSNRDALVIAIRGSMSLQDCVTDFAATPEVIALEDVDGKYPASEYYVHGGMLRSALFVLENLRQQGILQMILRGRYATKKLVVLGHSLGAGVSLILSAMLWSANPSLRDRLSCLAYSPPGGTVSRAVMEYESSFVVGTSLGYDMIPRLAQHTFDSFREAIFDVLAASSMNKNLIFLNMLRTSAIAKSFHPSTADAAQRRPSVESTSYRESLRHWPCVPSRETLKLYSCTTTIHLMRTVQVSPFKSCPACCTFYTDEYFVPMIRGPEEVQMLMSSPTMFTDHFPDRYYRIMKKTVEQLDRGELDRFYVDSLPDADSLGADVAPMDFQPPPSSSDTQSSTCCEALV</sequence>
<keyword evidence="10 16" id="KW-1133">Transmembrane helix</keyword>
<evidence type="ECO:0000313" key="19">
    <source>
        <dbReference type="Proteomes" id="UP000038009"/>
    </source>
</evidence>
<evidence type="ECO:0000256" key="9">
    <source>
        <dbReference type="ARBA" id="ARBA00022963"/>
    </source>
</evidence>
<evidence type="ECO:0000256" key="4">
    <source>
        <dbReference type="ARBA" id="ARBA00022553"/>
    </source>
</evidence>
<reference evidence="18 19" key="1">
    <citation type="journal article" date="2015" name="PLoS Pathog.">
        <title>Leptomonas seymouri: Adaptations to the Dixenous Life Cycle Analyzed by Genome Sequencing, Transcriptome Profiling and Co-infection with Leishmania donovani.</title>
        <authorList>
            <person name="Kraeva N."/>
            <person name="Butenko A."/>
            <person name="Hlavacova J."/>
            <person name="Kostygov A."/>
            <person name="Myskova J."/>
            <person name="Grybchuk D."/>
            <person name="Lestinova T."/>
            <person name="Votypka J."/>
            <person name="Volf P."/>
            <person name="Opperdoes F."/>
            <person name="Flegontov P."/>
            <person name="Lukes J."/>
            <person name="Yurchenko V."/>
        </authorList>
    </citation>
    <scope>NUCLEOTIDE SEQUENCE [LARGE SCALE GENOMIC DNA]</scope>
    <source>
        <strain evidence="18 19">ATCC 30220</strain>
    </source>
</reference>
<evidence type="ECO:0000256" key="6">
    <source>
        <dbReference type="ARBA" id="ARBA00022723"/>
    </source>
</evidence>
<keyword evidence="7" id="KW-0378">Hydrolase</keyword>
<feature type="region of interest" description="Disordered" evidence="15">
    <location>
        <begin position="681"/>
        <end position="700"/>
    </location>
</feature>
<feature type="transmembrane region" description="Helical" evidence="16">
    <location>
        <begin position="444"/>
        <end position="466"/>
    </location>
</feature>
<evidence type="ECO:0000256" key="8">
    <source>
        <dbReference type="ARBA" id="ARBA00022837"/>
    </source>
</evidence>